<name>A0A3S8ZBE3_9ACTO</name>
<sequence>MGERMKIAIVTLDTFSTKMAGPAIRVWEMAGMLAREHEVTVLTFAAADRTSPHFAIRGTRVADFEKDLGTPDIVIIQGYLVHTFPWLGEREFRLVVDLYDPFHLESLGVEKHRPMPDRDRALQHAIGELSAQIRIGDFFLCASESQRSLWIGHLAALGRVNPRTYDADGSLRSLIDLAPFGIAGPTPVQERRAIKGAIPGISESDHLLIWGGGIYNWFDPLTVISAVGIAAQTDPTIRLLFLGAKHPNPDVPQMAMAVEARRRADELGLTDTHVFFLDDWVEYGDRHNYLLDADIGITAHFADIETHFSFRTRVLDYLWTGLPIITSAGDFFGDLVEARGLGRTVPVEDEAAMATAILDVLERAEEIAPRVLEAAEDFSWETTLAPLLAYCRDPHYAADRLDRTAPVEVAAPRPTLRSLTSKTWESVRRAGLRHTAARAVRYLRR</sequence>
<dbReference type="Gene3D" id="3.40.50.2000">
    <property type="entry name" value="Glycogen Phosphorylase B"/>
    <property type="match status" value="2"/>
</dbReference>
<dbReference type="AlphaFoldDB" id="A0A3S8ZBE3"/>
<dbReference type="PANTHER" id="PTHR12526:SF635">
    <property type="entry name" value="GLYCOSYL TRANSFERASE GROUP 1"/>
    <property type="match status" value="1"/>
</dbReference>
<organism evidence="1 2">
    <name type="scientific">Flaviflexus salsibiostraticola</name>
    <dbReference type="NCBI Taxonomy" id="1282737"/>
    <lineage>
        <taxon>Bacteria</taxon>
        <taxon>Bacillati</taxon>
        <taxon>Actinomycetota</taxon>
        <taxon>Actinomycetes</taxon>
        <taxon>Actinomycetales</taxon>
        <taxon>Actinomycetaceae</taxon>
        <taxon>Flaviflexus</taxon>
    </lineage>
</organism>
<evidence type="ECO:0000313" key="2">
    <source>
        <dbReference type="Proteomes" id="UP000270021"/>
    </source>
</evidence>
<dbReference type="EMBL" id="CP034438">
    <property type="protein sequence ID" value="AZN30853.1"/>
    <property type="molecule type" value="Genomic_DNA"/>
</dbReference>
<dbReference type="Proteomes" id="UP000270021">
    <property type="component" value="Chromosome"/>
</dbReference>
<dbReference type="PANTHER" id="PTHR12526">
    <property type="entry name" value="GLYCOSYLTRANSFERASE"/>
    <property type="match status" value="1"/>
</dbReference>
<keyword evidence="1" id="KW-0808">Transferase</keyword>
<gene>
    <name evidence="1" type="ORF">EJO69_11470</name>
</gene>
<dbReference type="SUPFAM" id="SSF53756">
    <property type="entry name" value="UDP-Glycosyltransferase/glycogen phosphorylase"/>
    <property type="match status" value="1"/>
</dbReference>
<dbReference type="RefSeq" id="WP_126041960.1">
    <property type="nucleotide sequence ID" value="NZ_CP034438.1"/>
</dbReference>
<keyword evidence="2" id="KW-1185">Reference proteome</keyword>
<evidence type="ECO:0000313" key="1">
    <source>
        <dbReference type="EMBL" id="AZN30853.1"/>
    </source>
</evidence>
<proteinExistence type="predicted"/>
<dbReference type="KEGG" id="fsl:EJO69_11470"/>
<dbReference type="CDD" id="cd03801">
    <property type="entry name" value="GT4_PimA-like"/>
    <property type="match status" value="1"/>
</dbReference>
<accession>A0A3S8ZBE3</accession>
<reference evidence="1 2" key="1">
    <citation type="submission" date="2018-12" db="EMBL/GenBank/DDBJ databases">
        <title>Complete genome sequence of Flaviflexus salsibiostraticola KCTC 33148.</title>
        <authorList>
            <person name="Bae J.-W."/>
        </authorList>
    </citation>
    <scope>NUCLEOTIDE SEQUENCE [LARGE SCALE GENOMIC DNA]</scope>
    <source>
        <strain evidence="1 2">KCTC 33148</strain>
    </source>
</reference>
<dbReference type="GO" id="GO:0016757">
    <property type="term" value="F:glycosyltransferase activity"/>
    <property type="evidence" value="ECO:0007669"/>
    <property type="project" value="TreeGrafter"/>
</dbReference>
<protein>
    <submittedName>
        <fullName evidence="1">Glycosyltransferase family 1 protein</fullName>
    </submittedName>
</protein>
<dbReference type="OrthoDB" id="9771846at2"/>